<evidence type="ECO:0000259" key="1">
    <source>
        <dbReference type="Pfam" id="PF08937"/>
    </source>
</evidence>
<dbReference type="Gene3D" id="3.40.50.9200">
    <property type="entry name" value="Hypothetical protein MTH538"/>
    <property type="match status" value="1"/>
</dbReference>
<reference evidence="3" key="1">
    <citation type="journal article" date="2019" name="Int. J. Syst. Evol. Microbiol.">
        <title>The Global Catalogue of Microorganisms (GCM) 10K type strain sequencing project: providing services to taxonomists for standard genome sequencing and annotation.</title>
        <authorList>
            <consortium name="The Broad Institute Genomics Platform"/>
            <consortium name="The Broad Institute Genome Sequencing Center for Infectious Disease"/>
            <person name="Wu L."/>
            <person name="Ma J."/>
        </authorList>
    </citation>
    <scope>NUCLEOTIDE SEQUENCE [LARGE SCALE GENOMIC DNA]</scope>
    <source>
        <strain evidence="3">JCM 31037</strain>
    </source>
</reference>
<evidence type="ECO:0000313" key="3">
    <source>
        <dbReference type="Proteomes" id="UP001597260"/>
    </source>
</evidence>
<organism evidence="2 3">
    <name type="scientific">Micromonospora sonneratiae</name>
    <dbReference type="NCBI Taxonomy" id="1184706"/>
    <lineage>
        <taxon>Bacteria</taxon>
        <taxon>Bacillati</taxon>
        <taxon>Actinomycetota</taxon>
        <taxon>Actinomycetes</taxon>
        <taxon>Micromonosporales</taxon>
        <taxon>Micromonosporaceae</taxon>
        <taxon>Micromonospora</taxon>
    </lineage>
</organism>
<evidence type="ECO:0000313" key="2">
    <source>
        <dbReference type="EMBL" id="MFD1320056.1"/>
    </source>
</evidence>
<gene>
    <name evidence="2" type="ORF">ACFQ4H_03015</name>
</gene>
<protein>
    <submittedName>
        <fullName evidence="2">TIR domain-containing protein</fullName>
    </submittedName>
</protein>
<name>A0ABW3Y6P7_9ACTN</name>
<dbReference type="RefSeq" id="WP_377566645.1">
    <property type="nucleotide sequence ID" value="NZ_JBHTMP010000002.1"/>
</dbReference>
<dbReference type="EMBL" id="JBHTMP010000002">
    <property type="protein sequence ID" value="MFD1320056.1"/>
    <property type="molecule type" value="Genomic_DNA"/>
</dbReference>
<dbReference type="SUPFAM" id="SSF52206">
    <property type="entry name" value="Hypothetical protein MTH538"/>
    <property type="match status" value="1"/>
</dbReference>
<feature type="domain" description="Thoeris protein ThsB TIR-like" evidence="1">
    <location>
        <begin position="6"/>
        <end position="101"/>
    </location>
</feature>
<sequence>MARNVFYSFHFIPDGWRAAQVRNAGVLEGNQPVDDNDWETIKKKGDDAIRTWIDNQMVGRSCAVVLIGAGTAGRKWINYEIKKAWDSRKGVVGIYIHNLKDRNSEQASKGANPFAGIIGSGRDLSTIVKAIDPPYTTSTNVLAHIKDNLATWVEDAIAIRNKY</sequence>
<dbReference type="InterPro" id="IPR036490">
    <property type="entry name" value="ThsB_TIR-like_sf"/>
</dbReference>
<comment type="caution">
    <text evidence="2">The sequence shown here is derived from an EMBL/GenBank/DDBJ whole genome shotgun (WGS) entry which is preliminary data.</text>
</comment>
<dbReference type="InterPro" id="IPR015032">
    <property type="entry name" value="ThsB__TIR-like_domain"/>
</dbReference>
<keyword evidence="3" id="KW-1185">Reference proteome</keyword>
<dbReference type="Pfam" id="PF08937">
    <property type="entry name" value="ThsB_TIR"/>
    <property type="match status" value="1"/>
</dbReference>
<proteinExistence type="predicted"/>
<accession>A0ABW3Y6P7</accession>
<dbReference type="Proteomes" id="UP001597260">
    <property type="component" value="Unassembled WGS sequence"/>
</dbReference>